<comment type="caution">
    <text evidence="1">The sequence shown here is derived from an EMBL/GenBank/DDBJ whole genome shotgun (WGS) entry which is preliminary data.</text>
</comment>
<gene>
    <name evidence="1" type="ORF">MML48_2g00021735</name>
</gene>
<proteinExistence type="predicted"/>
<sequence length="612" mass="69245">MFTEIFTKTYRINSKVPIGKHNFDGLNLDWEFKRQNEVLYHNKANFLLLVKELRAAFNKFNYLLTAAFGAGKDTIDIAYDVSGLSVYLDFIHMMCYDYHGAWDKKTGANAPLRSSDPLNVEYSINYMLKLGADPNKLVMGVPFYGRTFLVGSAALTSSRERKLGELSENTGFQGPFTKEDGFMGYHEICLDLKNTSVGYTRYWDSDTQTPFAVMEQKVISYDDEESITAKVKFAMEKGLAGCMIWSVDTDDFRGECADDDSNVNGHTNYPLLRTVNKAIEQTLEDIERNKINVIPHGETQDDSNNIATKNNVVVCYLGSWSAYRPGRGKFEIEDLDPSLFTHVIYSFAGLNSVTDTIRSLDSWQDLSDGNNGYNRLVRLKQKYPHLKVSIAIGGWNEGSESYSRLVADPAKRGRFINSVLDFLNKHKFDGLDLDWEYPGMRGGTPQDKTNFFLLVKQYSINYMLSLGASPQKLVLGLPFYGRTFLVSSTVPTSGRERRLGELAEGTGFQGPFSKENGFMGYNEICMELNNQSLNYTQHWDNESKTPFAVSGRKVISYDNPKSITEKVKFAMQKGIAGCMIWSIDTDDFHGDYSHDHGYSNYPLLRTVNRAML</sequence>
<name>A0ACB9TLA5_HOLOL</name>
<accession>A0ACB9TLA5</accession>
<reference evidence="1" key="1">
    <citation type="submission" date="2022-04" db="EMBL/GenBank/DDBJ databases">
        <title>Chromosome-scale genome assembly of Holotrichia oblita Faldermann.</title>
        <authorList>
            <person name="Rongchong L."/>
        </authorList>
    </citation>
    <scope>NUCLEOTIDE SEQUENCE</scope>
    <source>
        <strain evidence="1">81SQS9</strain>
    </source>
</reference>
<evidence type="ECO:0000313" key="1">
    <source>
        <dbReference type="EMBL" id="KAI4467537.1"/>
    </source>
</evidence>
<protein>
    <submittedName>
        <fullName evidence="1">Chitinase</fullName>
    </submittedName>
</protein>
<dbReference type="EMBL" id="CM043016">
    <property type="protein sequence ID" value="KAI4467537.1"/>
    <property type="molecule type" value="Genomic_DNA"/>
</dbReference>
<organism evidence="1 2">
    <name type="scientific">Holotrichia oblita</name>
    <name type="common">Chafer beetle</name>
    <dbReference type="NCBI Taxonomy" id="644536"/>
    <lineage>
        <taxon>Eukaryota</taxon>
        <taxon>Metazoa</taxon>
        <taxon>Ecdysozoa</taxon>
        <taxon>Arthropoda</taxon>
        <taxon>Hexapoda</taxon>
        <taxon>Insecta</taxon>
        <taxon>Pterygota</taxon>
        <taxon>Neoptera</taxon>
        <taxon>Endopterygota</taxon>
        <taxon>Coleoptera</taxon>
        <taxon>Polyphaga</taxon>
        <taxon>Scarabaeiformia</taxon>
        <taxon>Scarabaeidae</taxon>
        <taxon>Melolonthinae</taxon>
        <taxon>Holotrichia</taxon>
    </lineage>
</organism>
<evidence type="ECO:0000313" key="2">
    <source>
        <dbReference type="Proteomes" id="UP001056778"/>
    </source>
</evidence>
<keyword evidence="2" id="KW-1185">Reference proteome</keyword>
<dbReference type="Proteomes" id="UP001056778">
    <property type="component" value="Chromosome 2"/>
</dbReference>